<dbReference type="AlphaFoldDB" id="A0AAD4MYQ0"/>
<keyword evidence="2" id="KW-1185">Reference proteome</keyword>
<accession>A0AAD4MYQ0</accession>
<protein>
    <submittedName>
        <fullName evidence="1">Uncharacterized protein</fullName>
    </submittedName>
</protein>
<name>A0AAD4MYQ0_9BILA</name>
<proteinExistence type="predicted"/>
<dbReference type="Proteomes" id="UP001201812">
    <property type="component" value="Unassembled WGS sequence"/>
</dbReference>
<gene>
    <name evidence="1" type="ORF">DdX_12597</name>
</gene>
<evidence type="ECO:0000313" key="2">
    <source>
        <dbReference type="Proteomes" id="UP001201812"/>
    </source>
</evidence>
<dbReference type="EMBL" id="JAKKPZ010000042">
    <property type="protein sequence ID" value="KAI1707218.1"/>
    <property type="molecule type" value="Genomic_DNA"/>
</dbReference>
<evidence type="ECO:0000313" key="1">
    <source>
        <dbReference type="EMBL" id="KAI1707218.1"/>
    </source>
</evidence>
<organism evidence="1 2">
    <name type="scientific">Ditylenchus destructor</name>
    <dbReference type="NCBI Taxonomy" id="166010"/>
    <lineage>
        <taxon>Eukaryota</taxon>
        <taxon>Metazoa</taxon>
        <taxon>Ecdysozoa</taxon>
        <taxon>Nematoda</taxon>
        <taxon>Chromadorea</taxon>
        <taxon>Rhabditida</taxon>
        <taxon>Tylenchina</taxon>
        <taxon>Tylenchomorpha</taxon>
        <taxon>Sphaerularioidea</taxon>
        <taxon>Anguinidae</taxon>
        <taxon>Anguininae</taxon>
        <taxon>Ditylenchus</taxon>
    </lineage>
</organism>
<sequence length="111" mass="12479">MKYALPQQYMLDHFYDFLSQVDSKFLSALGNILFSVSTLEVPYCSVGTNFIFMDPSLHKLKIRELVDQNRTDICVSTGGCDMVGDTPGSCDNMERVVLVAFVRAMRDVIAK</sequence>
<reference evidence="1" key="1">
    <citation type="submission" date="2022-01" db="EMBL/GenBank/DDBJ databases">
        <title>Genome Sequence Resource for Two Populations of Ditylenchus destructor, the Migratory Endoparasitic Phytonematode.</title>
        <authorList>
            <person name="Zhang H."/>
            <person name="Lin R."/>
            <person name="Xie B."/>
        </authorList>
    </citation>
    <scope>NUCLEOTIDE SEQUENCE</scope>
    <source>
        <strain evidence="1">BazhouSP</strain>
    </source>
</reference>
<comment type="caution">
    <text evidence="1">The sequence shown here is derived from an EMBL/GenBank/DDBJ whole genome shotgun (WGS) entry which is preliminary data.</text>
</comment>